<dbReference type="SUPFAM" id="SSF53756">
    <property type="entry name" value="UDP-Glycosyltransferase/glycogen phosphorylase"/>
    <property type="match status" value="1"/>
</dbReference>
<evidence type="ECO:0000313" key="4">
    <source>
        <dbReference type="Proteomes" id="UP001180020"/>
    </source>
</evidence>
<gene>
    <name evidence="3" type="primary">UGT73C3</name>
    <name evidence="3" type="ORF">QJS10_CPB22g01048</name>
</gene>
<dbReference type="AlphaFoldDB" id="A0AAV9BZU0"/>
<protein>
    <submittedName>
        <fullName evidence="3">UDP-glycosyltransferase 73C3</fullName>
    </submittedName>
</protein>
<organism evidence="3 4">
    <name type="scientific">Acorus calamus</name>
    <name type="common">Sweet flag</name>
    <dbReference type="NCBI Taxonomy" id="4465"/>
    <lineage>
        <taxon>Eukaryota</taxon>
        <taxon>Viridiplantae</taxon>
        <taxon>Streptophyta</taxon>
        <taxon>Embryophyta</taxon>
        <taxon>Tracheophyta</taxon>
        <taxon>Spermatophyta</taxon>
        <taxon>Magnoliopsida</taxon>
        <taxon>Liliopsida</taxon>
        <taxon>Acoraceae</taxon>
        <taxon>Acorus</taxon>
    </lineage>
</organism>
<evidence type="ECO:0000256" key="2">
    <source>
        <dbReference type="ARBA" id="ARBA00022679"/>
    </source>
</evidence>
<proteinExistence type="inferred from homology"/>
<name>A0AAV9BZU0_ACOCL</name>
<comment type="caution">
    <text evidence="3">The sequence shown here is derived from an EMBL/GenBank/DDBJ whole genome shotgun (WGS) entry which is preliminary data.</text>
</comment>
<evidence type="ECO:0000256" key="1">
    <source>
        <dbReference type="ARBA" id="ARBA00009995"/>
    </source>
</evidence>
<reference evidence="3" key="2">
    <citation type="submission" date="2023-06" db="EMBL/GenBank/DDBJ databases">
        <authorList>
            <person name="Ma L."/>
            <person name="Liu K.-W."/>
            <person name="Li Z."/>
            <person name="Hsiao Y.-Y."/>
            <person name="Qi Y."/>
            <person name="Fu T."/>
            <person name="Tang G."/>
            <person name="Zhang D."/>
            <person name="Sun W.-H."/>
            <person name="Liu D.-K."/>
            <person name="Li Y."/>
            <person name="Chen G.-Z."/>
            <person name="Liu X.-D."/>
            <person name="Liao X.-Y."/>
            <person name="Jiang Y.-T."/>
            <person name="Yu X."/>
            <person name="Hao Y."/>
            <person name="Huang J."/>
            <person name="Zhao X.-W."/>
            <person name="Ke S."/>
            <person name="Chen Y.-Y."/>
            <person name="Wu W.-L."/>
            <person name="Hsu J.-L."/>
            <person name="Lin Y.-F."/>
            <person name="Huang M.-D."/>
            <person name="Li C.-Y."/>
            <person name="Huang L."/>
            <person name="Wang Z.-W."/>
            <person name="Zhao X."/>
            <person name="Zhong W.-Y."/>
            <person name="Peng D.-H."/>
            <person name="Ahmad S."/>
            <person name="Lan S."/>
            <person name="Zhang J.-S."/>
            <person name="Tsai W.-C."/>
            <person name="Van De Peer Y."/>
            <person name="Liu Z.-J."/>
        </authorList>
    </citation>
    <scope>NUCLEOTIDE SEQUENCE</scope>
    <source>
        <strain evidence="3">CP</strain>
        <tissue evidence="3">Leaves</tissue>
    </source>
</reference>
<comment type="similarity">
    <text evidence="1">Belongs to the UDP-glycosyltransferase family.</text>
</comment>
<dbReference type="Pfam" id="PF00201">
    <property type="entry name" value="UDPGT"/>
    <property type="match status" value="1"/>
</dbReference>
<keyword evidence="2" id="KW-0808">Transferase</keyword>
<evidence type="ECO:0000313" key="3">
    <source>
        <dbReference type="EMBL" id="KAK1282101.1"/>
    </source>
</evidence>
<dbReference type="InterPro" id="IPR002213">
    <property type="entry name" value="UDP_glucos_trans"/>
</dbReference>
<dbReference type="GO" id="GO:0035251">
    <property type="term" value="F:UDP-glucosyltransferase activity"/>
    <property type="evidence" value="ECO:0007669"/>
    <property type="project" value="TreeGrafter"/>
</dbReference>
<keyword evidence="4" id="KW-1185">Reference proteome</keyword>
<reference evidence="3" key="1">
    <citation type="journal article" date="2023" name="Nat. Commun.">
        <title>Diploid and tetraploid genomes of Acorus and the evolution of monocots.</title>
        <authorList>
            <person name="Ma L."/>
            <person name="Liu K.W."/>
            <person name="Li Z."/>
            <person name="Hsiao Y.Y."/>
            <person name="Qi Y."/>
            <person name="Fu T."/>
            <person name="Tang G.D."/>
            <person name="Zhang D."/>
            <person name="Sun W.H."/>
            <person name="Liu D.K."/>
            <person name="Li Y."/>
            <person name="Chen G.Z."/>
            <person name="Liu X.D."/>
            <person name="Liao X.Y."/>
            <person name="Jiang Y.T."/>
            <person name="Yu X."/>
            <person name="Hao Y."/>
            <person name="Huang J."/>
            <person name="Zhao X.W."/>
            <person name="Ke S."/>
            <person name="Chen Y.Y."/>
            <person name="Wu W.L."/>
            <person name="Hsu J.L."/>
            <person name="Lin Y.F."/>
            <person name="Huang M.D."/>
            <person name="Li C.Y."/>
            <person name="Huang L."/>
            <person name="Wang Z.W."/>
            <person name="Zhao X."/>
            <person name="Zhong W.Y."/>
            <person name="Peng D.H."/>
            <person name="Ahmad S."/>
            <person name="Lan S."/>
            <person name="Zhang J.S."/>
            <person name="Tsai W.C."/>
            <person name="Van de Peer Y."/>
            <person name="Liu Z.J."/>
        </authorList>
    </citation>
    <scope>NUCLEOTIDE SEQUENCE</scope>
    <source>
        <strain evidence="3">CP</strain>
    </source>
</reference>
<sequence>MDISKLLIFHGTCNYSLIVMESLRRHRSAGPEEETVTIPDVPCGLEMKRGQLPVSWSRVGLAEYEARMVKADADSDGVLINSFDEMESQFVEAYKSFGTLERLGLRQAMEIGEALKGTGRPVVWVVKQGEIESWVSRFGEGLDWLVIVGWAPQVVILSHKAVGGFMTHRGWNSIIEGLCAGVPMVTWPLFGEQFLNERVVVEVLKVGVGVGIEVQTWWGEEVVMGREEIGVALERVMGIGEEGEERRKRVREVGEMAKKAMEVGGSSYVNMTVFIEDVKGYVKKENVVVNGL</sequence>
<dbReference type="Proteomes" id="UP001180020">
    <property type="component" value="Unassembled WGS sequence"/>
</dbReference>
<accession>A0AAV9BZU0</accession>
<dbReference type="PANTHER" id="PTHR48047">
    <property type="entry name" value="GLYCOSYLTRANSFERASE"/>
    <property type="match status" value="1"/>
</dbReference>
<dbReference type="FunFam" id="3.40.50.2000:FF:000431">
    <property type="entry name" value="UDP-glycosyltransferase 90A1"/>
    <property type="match status" value="1"/>
</dbReference>
<dbReference type="CDD" id="cd03784">
    <property type="entry name" value="GT1_Gtf-like"/>
    <property type="match status" value="1"/>
</dbReference>
<dbReference type="PANTHER" id="PTHR48047:SF182">
    <property type="entry name" value="GLYCOSYLTRANSFERASE"/>
    <property type="match status" value="1"/>
</dbReference>
<dbReference type="EMBL" id="JAUJYO010000022">
    <property type="protein sequence ID" value="KAK1282101.1"/>
    <property type="molecule type" value="Genomic_DNA"/>
</dbReference>
<dbReference type="Gene3D" id="3.40.50.2000">
    <property type="entry name" value="Glycogen Phosphorylase B"/>
    <property type="match status" value="1"/>
</dbReference>